<keyword evidence="4" id="KW-1185">Reference proteome</keyword>
<comment type="similarity">
    <text evidence="1">Belongs to the methyltransferase superfamily. LaeA methyltransferase family.</text>
</comment>
<feature type="compositionally biased region" description="Polar residues" evidence="2">
    <location>
        <begin position="32"/>
        <end position="42"/>
    </location>
</feature>
<dbReference type="Pfam" id="PF13489">
    <property type="entry name" value="Methyltransf_23"/>
    <property type="match status" value="1"/>
</dbReference>
<organism evidence="3 4">
    <name type="scientific">Gnomoniopsis smithogilvyi</name>
    <dbReference type="NCBI Taxonomy" id="1191159"/>
    <lineage>
        <taxon>Eukaryota</taxon>
        <taxon>Fungi</taxon>
        <taxon>Dikarya</taxon>
        <taxon>Ascomycota</taxon>
        <taxon>Pezizomycotina</taxon>
        <taxon>Sordariomycetes</taxon>
        <taxon>Sordariomycetidae</taxon>
        <taxon>Diaporthales</taxon>
        <taxon>Gnomoniaceae</taxon>
        <taxon>Gnomoniopsis</taxon>
    </lineage>
</organism>
<comment type="caution">
    <text evidence="3">The sequence shown here is derived from an EMBL/GenBank/DDBJ whole genome shotgun (WGS) entry which is preliminary data.</text>
</comment>
<dbReference type="AlphaFoldDB" id="A0A9W8YR63"/>
<name>A0A9W8YR63_9PEZI</name>
<dbReference type="CDD" id="cd02440">
    <property type="entry name" value="AdoMet_MTases"/>
    <property type="match status" value="1"/>
</dbReference>
<evidence type="ECO:0008006" key="5">
    <source>
        <dbReference type="Google" id="ProtNLM"/>
    </source>
</evidence>
<protein>
    <recommendedName>
        <fullName evidence="5">Methyltransferase</fullName>
    </recommendedName>
</protein>
<sequence>MASSHRSEMWESVCSDTSADRHSASPYEPRHSSSTHSGLSQASEREPTGFTVADALSVDEFGRQFNAYREGKYLLPNDGDEQDRLGTESRYTMSQMVVELVFGARLTGSDIGTGTGIWAKQFAREHPRSNVIGTDLSLIQPDDNNPPNLVFEREDSEEAWIFGFPFDYIHWRLMCTCFNDIKSMITRVFEHLVPGGWAEFQDAEFEVVGENSAATAYLYNSPYYRWFRAMVAGGASFGRDFRVANKYKSWMMEAGFVNVVEKVVFVPVNGWPVDQKDQLLGKWHSLDVLRFLDGSKKILQAAGYSLDQIPGFLEEVRDSSLDARLRCYVPHYIVYGQRPEVPIIGGA</sequence>
<evidence type="ECO:0000256" key="1">
    <source>
        <dbReference type="ARBA" id="ARBA00038158"/>
    </source>
</evidence>
<dbReference type="PANTHER" id="PTHR43591:SF102">
    <property type="entry name" value="S-ADENOSYL-L-METHIONINE-DEPENDENT METHYLTRANSFERASE"/>
    <property type="match status" value="1"/>
</dbReference>
<dbReference type="Proteomes" id="UP001140453">
    <property type="component" value="Unassembled WGS sequence"/>
</dbReference>
<dbReference type="SUPFAM" id="SSF53335">
    <property type="entry name" value="S-adenosyl-L-methionine-dependent methyltransferases"/>
    <property type="match status" value="1"/>
</dbReference>
<dbReference type="EMBL" id="JAPEVB010000004">
    <property type="protein sequence ID" value="KAJ4388708.1"/>
    <property type="molecule type" value="Genomic_DNA"/>
</dbReference>
<gene>
    <name evidence="3" type="ORF">N0V93_006167</name>
</gene>
<evidence type="ECO:0000313" key="4">
    <source>
        <dbReference type="Proteomes" id="UP001140453"/>
    </source>
</evidence>
<dbReference type="InterPro" id="IPR029063">
    <property type="entry name" value="SAM-dependent_MTases_sf"/>
</dbReference>
<dbReference type="Gene3D" id="3.40.50.150">
    <property type="entry name" value="Vaccinia Virus protein VP39"/>
    <property type="match status" value="1"/>
</dbReference>
<evidence type="ECO:0000313" key="3">
    <source>
        <dbReference type="EMBL" id="KAJ4388708.1"/>
    </source>
</evidence>
<feature type="region of interest" description="Disordered" evidence="2">
    <location>
        <begin position="1"/>
        <end position="47"/>
    </location>
</feature>
<accession>A0A9W8YR63</accession>
<dbReference type="GO" id="GO:0008168">
    <property type="term" value="F:methyltransferase activity"/>
    <property type="evidence" value="ECO:0007669"/>
    <property type="project" value="TreeGrafter"/>
</dbReference>
<evidence type="ECO:0000256" key="2">
    <source>
        <dbReference type="SAM" id="MobiDB-lite"/>
    </source>
</evidence>
<dbReference type="PANTHER" id="PTHR43591">
    <property type="entry name" value="METHYLTRANSFERASE"/>
    <property type="match status" value="1"/>
</dbReference>
<proteinExistence type="inferred from homology"/>
<reference evidence="3" key="1">
    <citation type="submission" date="2022-10" db="EMBL/GenBank/DDBJ databases">
        <title>Tapping the CABI collections for fungal endophytes: first genome assemblies for Collariella, Neodidymelliopsis, Ascochyta clinopodiicola, Didymella pomorum, Didymosphaeria variabile, Neocosmospora piperis and Neocucurbitaria cava.</title>
        <authorList>
            <person name="Hill R."/>
        </authorList>
    </citation>
    <scope>NUCLEOTIDE SEQUENCE</scope>
    <source>
        <strain evidence="3">IMI 355082</strain>
    </source>
</reference>
<dbReference type="OrthoDB" id="2013972at2759"/>
<feature type="compositionally biased region" description="Basic and acidic residues" evidence="2">
    <location>
        <begin position="18"/>
        <end position="31"/>
    </location>
</feature>